<evidence type="ECO:0000256" key="6">
    <source>
        <dbReference type="ARBA" id="ARBA00023157"/>
    </source>
</evidence>
<reference evidence="11 12" key="1">
    <citation type="submission" date="2024-04" db="EMBL/GenBank/DDBJ databases">
        <authorList>
            <person name="Waldvogel A.-M."/>
            <person name="Schoenle A."/>
        </authorList>
    </citation>
    <scope>NUCLEOTIDE SEQUENCE [LARGE SCALE GENOMIC DNA]</scope>
</reference>
<keyword evidence="7" id="KW-0325">Glycoprotein</keyword>
<evidence type="ECO:0000313" key="11">
    <source>
        <dbReference type="EMBL" id="CAL1590437.1"/>
    </source>
</evidence>
<evidence type="ECO:0000256" key="1">
    <source>
        <dbReference type="ARBA" id="ARBA00004236"/>
    </source>
</evidence>
<evidence type="ECO:0000313" key="12">
    <source>
        <dbReference type="Proteomes" id="UP001497482"/>
    </source>
</evidence>
<dbReference type="Proteomes" id="UP001497482">
    <property type="component" value="Chromosome 19"/>
</dbReference>
<dbReference type="InterPro" id="IPR013106">
    <property type="entry name" value="Ig_V-set"/>
</dbReference>
<sequence length="335" mass="37294">MQFSEEESLKRMSPVQMVCCLLLVHLVKVKSKDSQPWTDGGATVKTTVLPVALGENVTLPCFNKNKLQGRLYWYKQGLDNTTAVVSSYFGAKFYGDFANNDRFKLDDEGDKNNLEISKVRISDSAVYHCLSGLAHQIEFLASVHVFVKTLNPGLGVHQTVSGPVEAGHSLVLRCEVDSGTCLGPHRVHWFRQSEKSAAVLYGEDQCQSDKTNPTNSCFYNLHIHNMSSGQTGTYYCAVDLCGQVLFGNGTEVRIREVSDMLIYVLSGVSVFSTSLVVGLSFCLCTNNNTDRSLRSAAAETKDVPKRLQYKATEQVNRRRQSHDTWSECVYFSVEQ</sequence>
<dbReference type="CDD" id="cd00099">
    <property type="entry name" value="IgV"/>
    <property type="match status" value="1"/>
</dbReference>
<feature type="domain" description="Ig-like" evidence="10">
    <location>
        <begin position="152"/>
        <end position="258"/>
    </location>
</feature>
<dbReference type="InterPro" id="IPR036179">
    <property type="entry name" value="Ig-like_dom_sf"/>
</dbReference>
<evidence type="ECO:0000259" key="10">
    <source>
        <dbReference type="PROSITE" id="PS50835"/>
    </source>
</evidence>
<feature type="chain" id="PRO_5043886800" description="Ig-like domain-containing protein" evidence="9">
    <location>
        <begin position="32"/>
        <end position="335"/>
    </location>
</feature>
<keyword evidence="4" id="KW-0391">Immunity</keyword>
<evidence type="ECO:0000256" key="8">
    <source>
        <dbReference type="SAM" id="Phobius"/>
    </source>
</evidence>
<dbReference type="AlphaFoldDB" id="A0AAV2KQK5"/>
<gene>
    <name evidence="11" type="ORF">KC01_LOCUS19949</name>
</gene>
<evidence type="ECO:0000256" key="3">
    <source>
        <dbReference type="ARBA" id="ARBA00022729"/>
    </source>
</evidence>
<accession>A0AAV2KQK5</accession>
<feature type="signal peptide" evidence="9">
    <location>
        <begin position="1"/>
        <end position="31"/>
    </location>
</feature>
<keyword evidence="8" id="KW-0812">Transmembrane</keyword>
<name>A0AAV2KQK5_KNICA</name>
<organism evidence="11 12">
    <name type="scientific">Knipowitschia caucasica</name>
    <name type="common">Caucasian dwarf goby</name>
    <name type="synonym">Pomatoschistus caucasicus</name>
    <dbReference type="NCBI Taxonomy" id="637954"/>
    <lineage>
        <taxon>Eukaryota</taxon>
        <taxon>Metazoa</taxon>
        <taxon>Chordata</taxon>
        <taxon>Craniata</taxon>
        <taxon>Vertebrata</taxon>
        <taxon>Euteleostomi</taxon>
        <taxon>Actinopterygii</taxon>
        <taxon>Neopterygii</taxon>
        <taxon>Teleostei</taxon>
        <taxon>Neoteleostei</taxon>
        <taxon>Acanthomorphata</taxon>
        <taxon>Gobiaria</taxon>
        <taxon>Gobiiformes</taxon>
        <taxon>Gobioidei</taxon>
        <taxon>Gobiidae</taxon>
        <taxon>Gobiinae</taxon>
        <taxon>Knipowitschia</taxon>
    </lineage>
</organism>
<evidence type="ECO:0000256" key="4">
    <source>
        <dbReference type="ARBA" id="ARBA00022859"/>
    </source>
</evidence>
<dbReference type="PANTHER" id="PTHR19433">
    <property type="entry name" value="T-CELL RECEPTOR ALPHA CHAIN V REGION-RELATED"/>
    <property type="match status" value="1"/>
</dbReference>
<dbReference type="GO" id="GO:0005886">
    <property type="term" value="C:plasma membrane"/>
    <property type="evidence" value="ECO:0007669"/>
    <property type="project" value="UniProtKB-SubCell"/>
</dbReference>
<evidence type="ECO:0000256" key="2">
    <source>
        <dbReference type="ARBA" id="ARBA00022475"/>
    </source>
</evidence>
<keyword evidence="3 9" id="KW-0732">Signal</keyword>
<feature type="transmembrane region" description="Helical" evidence="8">
    <location>
        <begin position="260"/>
        <end position="284"/>
    </location>
</feature>
<evidence type="ECO:0000256" key="7">
    <source>
        <dbReference type="ARBA" id="ARBA00023180"/>
    </source>
</evidence>
<keyword evidence="12" id="KW-1185">Reference proteome</keyword>
<comment type="subcellular location">
    <subcellularLocation>
        <location evidence="1">Cell membrane</location>
    </subcellularLocation>
</comment>
<dbReference type="SUPFAM" id="SSF48726">
    <property type="entry name" value="Immunoglobulin"/>
    <property type="match status" value="2"/>
</dbReference>
<dbReference type="InterPro" id="IPR007110">
    <property type="entry name" value="Ig-like_dom"/>
</dbReference>
<protein>
    <recommendedName>
        <fullName evidence="10">Ig-like domain-containing protein</fullName>
    </recommendedName>
</protein>
<evidence type="ECO:0000256" key="9">
    <source>
        <dbReference type="SAM" id="SignalP"/>
    </source>
</evidence>
<dbReference type="InterPro" id="IPR003599">
    <property type="entry name" value="Ig_sub"/>
</dbReference>
<dbReference type="GO" id="GO:0002376">
    <property type="term" value="P:immune system process"/>
    <property type="evidence" value="ECO:0007669"/>
    <property type="project" value="UniProtKB-KW"/>
</dbReference>
<dbReference type="PROSITE" id="PS50835">
    <property type="entry name" value="IG_LIKE"/>
    <property type="match status" value="2"/>
</dbReference>
<dbReference type="InterPro" id="IPR052051">
    <property type="entry name" value="TCR_complex_component"/>
</dbReference>
<dbReference type="SMART" id="SM00406">
    <property type="entry name" value="IGv"/>
    <property type="match status" value="2"/>
</dbReference>
<dbReference type="Gene3D" id="2.60.40.10">
    <property type="entry name" value="Immunoglobulins"/>
    <property type="match status" value="2"/>
</dbReference>
<dbReference type="GO" id="GO:0009617">
    <property type="term" value="P:response to bacterium"/>
    <property type="evidence" value="ECO:0007669"/>
    <property type="project" value="TreeGrafter"/>
</dbReference>
<feature type="domain" description="Ig-like" evidence="10">
    <location>
        <begin position="54"/>
        <end position="129"/>
    </location>
</feature>
<keyword evidence="5 8" id="KW-0472">Membrane</keyword>
<dbReference type="SMART" id="SM00409">
    <property type="entry name" value="IG"/>
    <property type="match status" value="2"/>
</dbReference>
<dbReference type="InterPro" id="IPR013783">
    <property type="entry name" value="Ig-like_fold"/>
</dbReference>
<keyword evidence="8" id="KW-1133">Transmembrane helix</keyword>
<evidence type="ECO:0000256" key="5">
    <source>
        <dbReference type="ARBA" id="ARBA00023136"/>
    </source>
</evidence>
<keyword evidence="2" id="KW-1003">Cell membrane</keyword>
<dbReference type="PANTHER" id="PTHR19433:SF127">
    <property type="entry name" value="NITR9"/>
    <property type="match status" value="1"/>
</dbReference>
<keyword evidence="6" id="KW-1015">Disulfide bond</keyword>
<proteinExistence type="predicted"/>
<dbReference type="Pfam" id="PF07686">
    <property type="entry name" value="V-set"/>
    <property type="match status" value="2"/>
</dbReference>
<dbReference type="EMBL" id="OZ035841">
    <property type="protein sequence ID" value="CAL1590437.1"/>
    <property type="molecule type" value="Genomic_DNA"/>
</dbReference>